<evidence type="ECO:0000256" key="8">
    <source>
        <dbReference type="SAM" id="MobiDB-lite"/>
    </source>
</evidence>
<dbReference type="Proteomes" id="UP001216139">
    <property type="component" value="Chromosome"/>
</dbReference>
<proteinExistence type="inferred from homology"/>
<protein>
    <submittedName>
        <fullName evidence="12">Outer membrane beta-barrel family protein</fullName>
    </submittedName>
</protein>
<dbReference type="Gene3D" id="2.60.40.1120">
    <property type="entry name" value="Carboxypeptidase-like, regulatory domain"/>
    <property type="match status" value="1"/>
</dbReference>
<dbReference type="PANTHER" id="PTHR40980">
    <property type="entry name" value="PLUG DOMAIN-CONTAINING PROTEIN"/>
    <property type="match status" value="1"/>
</dbReference>
<dbReference type="Gene3D" id="2.40.170.20">
    <property type="entry name" value="TonB-dependent receptor, beta-barrel domain"/>
    <property type="match status" value="1"/>
</dbReference>
<dbReference type="InterPro" id="IPR008969">
    <property type="entry name" value="CarboxyPept-like_regulatory"/>
</dbReference>
<feature type="signal peptide" evidence="9">
    <location>
        <begin position="1"/>
        <end position="24"/>
    </location>
</feature>
<keyword evidence="2 7" id="KW-0813">Transport</keyword>
<sequence length="848" mass="94017">MNSRVLLKLLFITGLLFVAFNTRAQTTGGSISGKLVDASTGKILDFATVAVVRKSDNQPVKSMQTDLQGNFKLSGIPDGYYLFRATFVGYISFTKDSLNIKGNAVNLGNIKMHGSKGVLKEVTVTAQRSQIQLSTDKKVFSVDQSLVSQGGSATDLLSNVPSVQVDVDGNINLRGSSSVRVLINGKPSALTGANLSDILQSIPASSIENIEVITNPSSKYDAEGQSGIINIVLKRNAQVGFNGSVTATAGTQHTYNGSVNLTYQNKLINIYTNYSYRKGTRIGNGVTNTTTLDSLRRTIQQNAINDQEFKITSNNIRSGIDFNLDRKTTLSFSNNINIRDNNRYQTGTTSIMGGGINQQQTQNNVSSGNGNNLDFNLDFDHKYKKPQQEFTANIGYSTSKNNSTDNLNTGYNTIQNGIDSISSLLQNNLTIGRQHNWNIQADYVLPLNHNNRLEMGYRSTFNKNDNNYLVDTLNNLSNQYVFADTLSNHFIYNEQIHSVYTNYQQQFGKFGIQGGLRLEDARINTTTYSAGVTEQHKQDYFRVYPSLFLTDKITENQTLQLSYSRRVSRPRDRQISPFLDRSNRQNYQQGNPDLKPEDTHSIELSYINYWKSLTLTSSLYYRLTNDNIQQIRTLYDNSSTVTLTKFENLKSASNAGYELIAKVNVGSMVDLTGNVNVYYRNIQGDPELGVQSTSGYAWNANLTGNIKPFKKFGIQLRGDYQGPQVIAQGNMKAMYGMDGGLKYDITKTLNFSANARDIFNTRKFTSVVVSDNGALNQYSERRFATRIVLFTLAYRFGANTPAGRQRQQKKQDQQPDQQDTNPDDVPQNGGGAGPGAGKGGQPGGQIKM</sequence>
<feature type="compositionally biased region" description="Gly residues" evidence="8">
    <location>
        <begin position="828"/>
        <end position="848"/>
    </location>
</feature>
<comment type="subcellular location">
    <subcellularLocation>
        <location evidence="1 7">Cell outer membrane</location>
        <topology evidence="1 7">Multi-pass membrane protein</topology>
    </subcellularLocation>
</comment>
<dbReference type="PROSITE" id="PS52016">
    <property type="entry name" value="TONB_DEPENDENT_REC_3"/>
    <property type="match status" value="1"/>
</dbReference>
<feature type="compositionally biased region" description="Low complexity" evidence="8">
    <location>
        <begin position="814"/>
        <end position="827"/>
    </location>
</feature>
<reference evidence="12 13" key="1">
    <citation type="submission" date="2023-02" db="EMBL/GenBank/DDBJ databases">
        <title>Genome sequence of Mucilaginibacter jinjuensis strain KACC 16571.</title>
        <authorList>
            <person name="Kim S."/>
            <person name="Heo J."/>
            <person name="Kwon S.-W."/>
        </authorList>
    </citation>
    <scope>NUCLEOTIDE SEQUENCE [LARGE SCALE GENOMIC DNA]</scope>
    <source>
        <strain evidence="12 13">KACC 16571</strain>
    </source>
</reference>
<dbReference type="InterPro" id="IPR039426">
    <property type="entry name" value="TonB-dep_rcpt-like"/>
</dbReference>
<keyword evidence="9" id="KW-0732">Signal</keyword>
<evidence type="ECO:0000256" key="2">
    <source>
        <dbReference type="ARBA" id="ARBA00022448"/>
    </source>
</evidence>
<dbReference type="InterPro" id="IPR012910">
    <property type="entry name" value="Plug_dom"/>
</dbReference>
<keyword evidence="13" id="KW-1185">Reference proteome</keyword>
<feature type="region of interest" description="Disordered" evidence="8">
    <location>
        <begin position="564"/>
        <end position="595"/>
    </location>
</feature>
<name>A0ABY7T7L6_9SPHI</name>
<evidence type="ECO:0000256" key="6">
    <source>
        <dbReference type="ARBA" id="ARBA00023237"/>
    </source>
</evidence>
<dbReference type="PANTHER" id="PTHR40980:SF4">
    <property type="entry name" value="TONB-DEPENDENT RECEPTOR-LIKE BETA-BARREL DOMAIN-CONTAINING PROTEIN"/>
    <property type="match status" value="1"/>
</dbReference>
<gene>
    <name evidence="12" type="ORF">PQO05_25650</name>
</gene>
<dbReference type="InterPro" id="IPR037066">
    <property type="entry name" value="Plug_dom_sf"/>
</dbReference>
<evidence type="ECO:0000259" key="10">
    <source>
        <dbReference type="Pfam" id="PF07715"/>
    </source>
</evidence>
<dbReference type="EMBL" id="CP117167">
    <property type="protein sequence ID" value="WCT12115.1"/>
    <property type="molecule type" value="Genomic_DNA"/>
</dbReference>
<evidence type="ECO:0000256" key="1">
    <source>
        <dbReference type="ARBA" id="ARBA00004571"/>
    </source>
</evidence>
<evidence type="ECO:0000256" key="3">
    <source>
        <dbReference type="ARBA" id="ARBA00022452"/>
    </source>
</evidence>
<evidence type="ECO:0000256" key="4">
    <source>
        <dbReference type="ARBA" id="ARBA00022692"/>
    </source>
</evidence>
<dbReference type="RefSeq" id="WP_273630359.1">
    <property type="nucleotide sequence ID" value="NZ_CP117167.1"/>
</dbReference>
<dbReference type="InterPro" id="IPR041700">
    <property type="entry name" value="OMP_b-brl_3"/>
</dbReference>
<feature type="domain" description="Outer membrane protein beta-barrel" evidence="11">
    <location>
        <begin position="381"/>
        <end position="794"/>
    </location>
</feature>
<evidence type="ECO:0000256" key="5">
    <source>
        <dbReference type="ARBA" id="ARBA00023136"/>
    </source>
</evidence>
<feature type="domain" description="TonB-dependent receptor plug" evidence="10">
    <location>
        <begin position="138"/>
        <end position="227"/>
    </location>
</feature>
<dbReference type="Pfam" id="PF07715">
    <property type="entry name" value="Plug"/>
    <property type="match status" value="1"/>
</dbReference>
<evidence type="ECO:0000259" key="11">
    <source>
        <dbReference type="Pfam" id="PF14905"/>
    </source>
</evidence>
<dbReference type="Pfam" id="PF14905">
    <property type="entry name" value="OMP_b-brl_3"/>
    <property type="match status" value="1"/>
</dbReference>
<evidence type="ECO:0000313" key="12">
    <source>
        <dbReference type="EMBL" id="WCT12115.1"/>
    </source>
</evidence>
<dbReference type="SUPFAM" id="SSF56935">
    <property type="entry name" value="Porins"/>
    <property type="match status" value="1"/>
</dbReference>
<organism evidence="12 13">
    <name type="scientific">Mucilaginibacter jinjuensis</name>
    <dbReference type="NCBI Taxonomy" id="1176721"/>
    <lineage>
        <taxon>Bacteria</taxon>
        <taxon>Pseudomonadati</taxon>
        <taxon>Bacteroidota</taxon>
        <taxon>Sphingobacteriia</taxon>
        <taxon>Sphingobacteriales</taxon>
        <taxon>Sphingobacteriaceae</taxon>
        <taxon>Mucilaginibacter</taxon>
    </lineage>
</organism>
<keyword evidence="6 7" id="KW-0998">Cell outer membrane</keyword>
<evidence type="ECO:0000313" key="13">
    <source>
        <dbReference type="Proteomes" id="UP001216139"/>
    </source>
</evidence>
<evidence type="ECO:0000256" key="9">
    <source>
        <dbReference type="SAM" id="SignalP"/>
    </source>
</evidence>
<keyword evidence="4 7" id="KW-0812">Transmembrane</keyword>
<comment type="similarity">
    <text evidence="7">Belongs to the TonB-dependent receptor family.</text>
</comment>
<dbReference type="Pfam" id="PF13620">
    <property type="entry name" value="CarboxypepD_reg"/>
    <property type="match status" value="1"/>
</dbReference>
<dbReference type="Gene3D" id="2.170.130.10">
    <property type="entry name" value="TonB-dependent receptor, plug domain"/>
    <property type="match status" value="1"/>
</dbReference>
<evidence type="ECO:0000256" key="7">
    <source>
        <dbReference type="PROSITE-ProRule" id="PRU01360"/>
    </source>
</evidence>
<dbReference type="SUPFAM" id="SSF49464">
    <property type="entry name" value="Carboxypeptidase regulatory domain-like"/>
    <property type="match status" value="1"/>
</dbReference>
<keyword evidence="3 7" id="KW-1134">Transmembrane beta strand</keyword>
<dbReference type="InterPro" id="IPR036942">
    <property type="entry name" value="Beta-barrel_TonB_sf"/>
</dbReference>
<feature type="region of interest" description="Disordered" evidence="8">
    <location>
        <begin position="800"/>
        <end position="848"/>
    </location>
</feature>
<accession>A0ABY7T7L6</accession>
<keyword evidence="5 7" id="KW-0472">Membrane</keyword>
<feature type="chain" id="PRO_5047273601" evidence="9">
    <location>
        <begin position="25"/>
        <end position="848"/>
    </location>
</feature>